<organism evidence="1 2">
    <name type="scientific">Triparma columacea</name>
    <dbReference type="NCBI Taxonomy" id="722753"/>
    <lineage>
        <taxon>Eukaryota</taxon>
        <taxon>Sar</taxon>
        <taxon>Stramenopiles</taxon>
        <taxon>Ochrophyta</taxon>
        <taxon>Bolidophyceae</taxon>
        <taxon>Parmales</taxon>
        <taxon>Triparmaceae</taxon>
        <taxon>Triparma</taxon>
    </lineage>
</organism>
<comment type="caution">
    <text evidence="1">The sequence shown here is derived from an EMBL/GenBank/DDBJ whole genome shotgun (WGS) entry which is preliminary data.</text>
</comment>
<keyword evidence="2" id="KW-1185">Reference proteome</keyword>
<dbReference type="Proteomes" id="UP001165065">
    <property type="component" value="Unassembled WGS sequence"/>
</dbReference>
<dbReference type="OrthoDB" id="10417581at2759"/>
<dbReference type="AlphaFoldDB" id="A0A9W7FVS3"/>
<gene>
    <name evidence="1" type="ORF">TrCOL_g12272</name>
</gene>
<protein>
    <submittedName>
        <fullName evidence="1">Uncharacterized protein</fullName>
    </submittedName>
</protein>
<sequence length="574" mass="66595">MRRILKRHPKVLERWQQRLNAETDLEPSFFKAISECPPRHHQGQPSLKELKITFKTDKLLRSYLASDVSKMSNGKDRIVDLREAEVDMGIAYRFASAWSRVNDGSGTADSVLTSVESELDKEYLRVSSNASQVLDPDLRSNLFDNKALDGEDVQGEFELWKSRLQATPYDSWVPGAKFSLDKFLALQMLDFDVYQYNDMITRRGGVRDFDDRRLEALIKSTREELLPETKPRPKRDSGMTNKEVGDVILKFRGMVEVAGGWEGLEEGEREEFKAFTRNHLFGGIVPKIRGVKEEDVVMTAVRDVLGMEPVEVEVDETDETETEIIHEPTLKERVEDSHSEGYSIFHKAKLMEKEEVEEALREEGFPAKGERELHFERQKVYQDNLYRGQAIEAACRMWENGVWEVCGKVKRAGMESKTDEDRAEAFISDDGGMTAELGETFDKLKLGHDYKEVDMEGWIGSDYEKQDFEELLEESGEEMEDPLLKEGEFERKNWFEAADVDEGWRVEWRIIKELREKGIRFRDLLVEIDETGKGEVNEGKLKERLMEEGVEVGNEEIFMLKKWYEREDKEEEKE</sequence>
<evidence type="ECO:0000313" key="2">
    <source>
        <dbReference type="Proteomes" id="UP001165065"/>
    </source>
</evidence>
<name>A0A9W7FVS3_9STRA</name>
<reference evidence="2" key="1">
    <citation type="journal article" date="2023" name="Commun. Biol.">
        <title>Genome analysis of Parmales, the sister group of diatoms, reveals the evolutionary specialization of diatoms from phago-mixotrophs to photoautotrophs.</title>
        <authorList>
            <person name="Ban H."/>
            <person name="Sato S."/>
            <person name="Yoshikawa S."/>
            <person name="Yamada K."/>
            <person name="Nakamura Y."/>
            <person name="Ichinomiya M."/>
            <person name="Sato N."/>
            <person name="Blanc-Mathieu R."/>
            <person name="Endo H."/>
            <person name="Kuwata A."/>
            <person name="Ogata H."/>
        </authorList>
    </citation>
    <scope>NUCLEOTIDE SEQUENCE [LARGE SCALE GENOMIC DNA]</scope>
</reference>
<dbReference type="EMBL" id="BRYA01000507">
    <property type="protein sequence ID" value="GMI20281.1"/>
    <property type="molecule type" value="Genomic_DNA"/>
</dbReference>
<evidence type="ECO:0000313" key="1">
    <source>
        <dbReference type="EMBL" id="GMI20281.1"/>
    </source>
</evidence>
<accession>A0A9W7FVS3</accession>
<proteinExistence type="predicted"/>